<feature type="transmembrane region" description="Helical" evidence="1">
    <location>
        <begin position="307"/>
        <end position="328"/>
    </location>
</feature>
<keyword evidence="1" id="KW-0472">Membrane</keyword>
<gene>
    <name evidence="2" type="ORF">ALC62_15673</name>
</gene>
<keyword evidence="1" id="KW-0812">Transmembrane</keyword>
<accession>A0A151I6E3</accession>
<evidence type="ECO:0000313" key="3">
    <source>
        <dbReference type="Proteomes" id="UP000078542"/>
    </source>
</evidence>
<dbReference type="STRING" id="456900.A0A151I6E3"/>
<keyword evidence="1" id="KW-1133">Transmembrane helix</keyword>
<name>A0A151I6E3_9HYME</name>
<dbReference type="AlphaFoldDB" id="A0A151I6E3"/>
<organism evidence="2 3">
    <name type="scientific">Cyphomyrmex costatus</name>
    <dbReference type="NCBI Taxonomy" id="456900"/>
    <lineage>
        <taxon>Eukaryota</taxon>
        <taxon>Metazoa</taxon>
        <taxon>Ecdysozoa</taxon>
        <taxon>Arthropoda</taxon>
        <taxon>Hexapoda</taxon>
        <taxon>Insecta</taxon>
        <taxon>Pterygota</taxon>
        <taxon>Neoptera</taxon>
        <taxon>Endopterygota</taxon>
        <taxon>Hymenoptera</taxon>
        <taxon>Apocrita</taxon>
        <taxon>Aculeata</taxon>
        <taxon>Formicoidea</taxon>
        <taxon>Formicidae</taxon>
        <taxon>Myrmicinae</taxon>
        <taxon>Cyphomyrmex</taxon>
    </lineage>
</organism>
<keyword evidence="3" id="KW-1185">Reference proteome</keyword>
<sequence length="363" mass="42048">MLKGTANQLRRWPNDVCNSFTAMCFVLLSFTFFAFVTAIFCLPIMNDDNNCCTELKISDDECSFNVYFVKEAAQVWSRKEFCYIETAAREQPNLNIYLINLMRTSSTPNTSEIYLKMALASQNANIHIAELLIDKFFSKTELSSIARNLNNELLLMAARAYLLWNFPGVAMHPSAYCNLSVINKSRWNKTGKRDCMPDKLVTIDPMIELQATDVHCQAFLGFVIREISKNATQMYSLKDALDKFCPRIDNCTEVRVLDLKSQCSVNAFDCPTVYTSKKSWKLTIVHGGHLVIKCFLRFEYPMLHTPWLLMQLCVIIVEIIVFFVRFFLDGLHIKRNEILQAMFILYNWLQVFCLFHQQTRQVI</sequence>
<dbReference type="Proteomes" id="UP000078542">
    <property type="component" value="Unassembled WGS sequence"/>
</dbReference>
<feature type="transmembrane region" description="Helical" evidence="1">
    <location>
        <begin position="20"/>
        <end position="45"/>
    </location>
</feature>
<reference evidence="2 3" key="1">
    <citation type="submission" date="2016-03" db="EMBL/GenBank/DDBJ databases">
        <title>Cyphomyrmex costatus WGS genome.</title>
        <authorList>
            <person name="Nygaard S."/>
            <person name="Hu H."/>
            <person name="Boomsma J."/>
            <person name="Zhang G."/>
        </authorList>
    </citation>
    <scope>NUCLEOTIDE SEQUENCE [LARGE SCALE GENOMIC DNA]</scope>
    <source>
        <strain evidence="2">MS0001</strain>
        <tissue evidence="2">Whole body</tissue>
    </source>
</reference>
<protein>
    <submittedName>
        <fullName evidence="2">Uncharacterized protein</fullName>
    </submittedName>
</protein>
<dbReference type="EMBL" id="KQ978473">
    <property type="protein sequence ID" value="KYM93687.1"/>
    <property type="molecule type" value="Genomic_DNA"/>
</dbReference>
<evidence type="ECO:0000256" key="1">
    <source>
        <dbReference type="SAM" id="Phobius"/>
    </source>
</evidence>
<proteinExistence type="predicted"/>
<evidence type="ECO:0000313" key="2">
    <source>
        <dbReference type="EMBL" id="KYM93687.1"/>
    </source>
</evidence>